<gene>
    <name evidence="2" type="ORF">E3N88_31413</name>
</gene>
<organism evidence="2 3">
    <name type="scientific">Mikania micrantha</name>
    <name type="common">bitter vine</name>
    <dbReference type="NCBI Taxonomy" id="192012"/>
    <lineage>
        <taxon>Eukaryota</taxon>
        <taxon>Viridiplantae</taxon>
        <taxon>Streptophyta</taxon>
        <taxon>Embryophyta</taxon>
        <taxon>Tracheophyta</taxon>
        <taxon>Spermatophyta</taxon>
        <taxon>Magnoliopsida</taxon>
        <taxon>eudicotyledons</taxon>
        <taxon>Gunneridae</taxon>
        <taxon>Pentapetalae</taxon>
        <taxon>asterids</taxon>
        <taxon>campanulids</taxon>
        <taxon>Asterales</taxon>
        <taxon>Asteraceae</taxon>
        <taxon>Asteroideae</taxon>
        <taxon>Heliantheae alliance</taxon>
        <taxon>Eupatorieae</taxon>
        <taxon>Mikania</taxon>
    </lineage>
</organism>
<dbReference type="InterPro" id="IPR032567">
    <property type="entry name" value="RTL1-rel"/>
</dbReference>
<dbReference type="InterPro" id="IPR021109">
    <property type="entry name" value="Peptidase_aspartic_dom_sf"/>
</dbReference>
<name>A0A5N6MQ78_9ASTR</name>
<sequence>MLRSLKLSLSQPKIQEHYPDECPKLNKANRTSGDGGSVEKANENVKRTTRAFVVNAKEAAYMPDVIACTFRINDVYAKNLFDSGANQSVIDYELCKLLKEPLVKLDKPYLVETANGDLFKINEVLVNCKITLFKYNIHVKFLPMTFVGFDAIIGLDWLATNQACILCDTKSIEVSIPTERKLIIKGHKPTNHVGIIPMIKAINCLNKGCLAYLILLTTDYQEKKKLEEVLIIVYYTDVFPDELSGLPSD</sequence>
<dbReference type="EMBL" id="SZYD01000015">
    <property type="protein sequence ID" value="KAD3642189.1"/>
    <property type="molecule type" value="Genomic_DNA"/>
</dbReference>
<feature type="region of interest" description="Disordered" evidence="1">
    <location>
        <begin position="18"/>
        <end position="41"/>
    </location>
</feature>
<reference evidence="2 3" key="1">
    <citation type="submission" date="2019-05" db="EMBL/GenBank/DDBJ databases">
        <title>Mikania micrantha, genome provides insights into the molecular mechanism of rapid growth.</title>
        <authorList>
            <person name="Liu B."/>
        </authorList>
    </citation>
    <scope>NUCLEOTIDE SEQUENCE [LARGE SCALE GENOMIC DNA]</scope>
    <source>
        <strain evidence="2">NLD-2019</strain>
        <tissue evidence="2">Leaf</tissue>
    </source>
</reference>
<dbReference type="Gene3D" id="2.40.70.10">
    <property type="entry name" value="Acid Proteases"/>
    <property type="match status" value="1"/>
</dbReference>
<dbReference type="AlphaFoldDB" id="A0A5N6MQ78"/>
<proteinExistence type="predicted"/>
<accession>A0A5N6MQ78</accession>
<dbReference type="Pfam" id="PF08284">
    <property type="entry name" value="RVP_2"/>
    <property type="match status" value="1"/>
</dbReference>
<dbReference type="SUPFAM" id="SSF50630">
    <property type="entry name" value="Acid proteases"/>
    <property type="match status" value="1"/>
</dbReference>
<dbReference type="PANTHER" id="PTHR15503">
    <property type="entry name" value="LDOC1 RELATED"/>
    <property type="match status" value="1"/>
</dbReference>
<evidence type="ECO:0000313" key="3">
    <source>
        <dbReference type="Proteomes" id="UP000326396"/>
    </source>
</evidence>
<keyword evidence="3" id="KW-1185">Reference proteome</keyword>
<dbReference type="Proteomes" id="UP000326396">
    <property type="component" value="Linkage Group LG5"/>
</dbReference>
<dbReference type="CDD" id="cd00303">
    <property type="entry name" value="retropepsin_like"/>
    <property type="match status" value="1"/>
</dbReference>
<dbReference type="OrthoDB" id="1749844at2759"/>
<protein>
    <recommendedName>
        <fullName evidence="4">Retropepsins domain-containing protein</fullName>
    </recommendedName>
</protein>
<evidence type="ECO:0000313" key="2">
    <source>
        <dbReference type="EMBL" id="KAD3642189.1"/>
    </source>
</evidence>
<evidence type="ECO:0000256" key="1">
    <source>
        <dbReference type="SAM" id="MobiDB-lite"/>
    </source>
</evidence>
<evidence type="ECO:0008006" key="4">
    <source>
        <dbReference type="Google" id="ProtNLM"/>
    </source>
</evidence>
<dbReference type="PANTHER" id="PTHR15503:SF45">
    <property type="entry name" value="RNA-DIRECTED DNA POLYMERASE HOMOLOG"/>
    <property type="match status" value="1"/>
</dbReference>
<comment type="caution">
    <text evidence="2">The sequence shown here is derived from an EMBL/GenBank/DDBJ whole genome shotgun (WGS) entry which is preliminary data.</text>
</comment>